<evidence type="ECO:0000313" key="3">
    <source>
        <dbReference type="Proteomes" id="UP000814243"/>
    </source>
</evidence>
<proteinExistence type="predicted"/>
<feature type="domain" description="MULE transposase" evidence="1">
    <location>
        <begin position="61"/>
        <end position="147"/>
    </location>
</feature>
<name>A0A922MLE2_SPOEX</name>
<protein>
    <recommendedName>
        <fullName evidence="1">MULE transposase domain-containing protein</fullName>
    </recommendedName>
</protein>
<dbReference type="Pfam" id="PF10551">
    <property type="entry name" value="MULE"/>
    <property type="match status" value="1"/>
</dbReference>
<dbReference type="InterPro" id="IPR018289">
    <property type="entry name" value="MULE_transposase_dom"/>
</dbReference>
<reference evidence="2" key="1">
    <citation type="journal article" date="2021" name="G3 (Bethesda)">
        <title>Genome and transcriptome analysis of the beet armyworm Spodoptera exigua reveals targets for pest control. .</title>
        <authorList>
            <person name="Simon S."/>
            <person name="Breeschoten T."/>
            <person name="Jansen H.J."/>
            <person name="Dirks R.P."/>
            <person name="Schranz M.E."/>
            <person name="Ros V.I.D."/>
        </authorList>
    </citation>
    <scope>NUCLEOTIDE SEQUENCE</scope>
    <source>
        <strain evidence="2">TB_SE_WUR_2020</strain>
    </source>
</reference>
<dbReference type="Proteomes" id="UP000814243">
    <property type="component" value="Unassembled WGS sequence"/>
</dbReference>
<comment type="caution">
    <text evidence="2">The sequence shown here is derived from an EMBL/GenBank/DDBJ whole genome shotgun (WGS) entry which is preliminary data.</text>
</comment>
<dbReference type="EMBL" id="JACEFF010000380">
    <property type="protein sequence ID" value="KAH9638608.1"/>
    <property type="molecule type" value="Genomic_DNA"/>
</dbReference>
<accession>A0A922MLE2</accession>
<evidence type="ECO:0000259" key="1">
    <source>
        <dbReference type="Pfam" id="PF10551"/>
    </source>
</evidence>
<gene>
    <name evidence="2" type="ORF">HF086_002932</name>
</gene>
<dbReference type="AlphaFoldDB" id="A0A922MLE2"/>
<evidence type="ECO:0000313" key="2">
    <source>
        <dbReference type="EMBL" id="KAH9638608.1"/>
    </source>
</evidence>
<sequence length="169" mass="19480">MLFKNALEVEVPPKYNNLLLTDYSNKTNNTRIIVFSSVEARQITCESKEFYGDGTLRSCPSTFVQLYTIHVDTGSTINHTNITPVIYALMTNKTMQSYLILFQMIRSQLPEWNPTKFKLDYEKAAINAIIKVFPTVIIKGCYYHYNKAKRKKPEYDLTNVTRFEGGANN</sequence>
<organism evidence="2 3">
    <name type="scientific">Spodoptera exigua</name>
    <name type="common">Beet armyworm</name>
    <name type="synonym">Noctua fulgens</name>
    <dbReference type="NCBI Taxonomy" id="7107"/>
    <lineage>
        <taxon>Eukaryota</taxon>
        <taxon>Metazoa</taxon>
        <taxon>Ecdysozoa</taxon>
        <taxon>Arthropoda</taxon>
        <taxon>Hexapoda</taxon>
        <taxon>Insecta</taxon>
        <taxon>Pterygota</taxon>
        <taxon>Neoptera</taxon>
        <taxon>Endopterygota</taxon>
        <taxon>Lepidoptera</taxon>
        <taxon>Glossata</taxon>
        <taxon>Ditrysia</taxon>
        <taxon>Noctuoidea</taxon>
        <taxon>Noctuidae</taxon>
        <taxon>Amphipyrinae</taxon>
        <taxon>Spodoptera</taxon>
    </lineage>
</organism>